<evidence type="ECO:0000256" key="3">
    <source>
        <dbReference type="ARBA" id="ARBA00023163"/>
    </source>
</evidence>
<dbReference type="InterPro" id="IPR018062">
    <property type="entry name" value="HTH_AraC-typ_CS"/>
</dbReference>
<evidence type="ECO:0000313" key="6">
    <source>
        <dbReference type="Proteomes" id="UP000321567"/>
    </source>
</evidence>
<dbReference type="SUPFAM" id="SSF46689">
    <property type="entry name" value="Homeodomain-like"/>
    <property type="match status" value="2"/>
</dbReference>
<evidence type="ECO:0000256" key="1">
    <source>
        <dbReference type="ARBA" id="ARBA00023015"/>
    </source>
</evidence>
<dbReference type="GO" id="GO:0043565">
    <property type="term" value="F:sequence-specific DNA binding"/>
    <property type="evidence" value="ECO:0007669"/>
    <property type="project" value="InterPro"/>
</dbReference>
<dbReference type="PROSITE" id="PS00041">
    <property type="entry name" value="HTH_ARAC_FAMILY_1"/>
    <property type="match status" value="1"/>
</dbReference>
<keyword evidence="2" id="KW-0238">DNA-binding</keyword>
<organism evidence="5 6">
    <name type="scientific">Pararhodospirillum oryzae</name>
    <dbReference type="NCBI Taxonomy" id="478448"/>
    <lineage>
        <taxon>Bacteria</taxon>
        <taxon>Pseudomonadati</taxon>
        <taxon>Pseudomonadota</taxon>
        <taxon>Alphaproteobacteria</taxon>
        <taxon>Rhodospirillales</taxon>
        <taxon>Rhodospirillaceae</taxon>
        <taxon>Pararhodospirillum</taxon>
    </lineage>
</organism>
<accession>A0A512HB53</accession>
<dbReference type="GO" id="GO:0003700">
    <property type="term" value="F:DNA-binding transcription factor activity"/>
    <property type="evidence" value="ECO:0007669"/>
    <property type="project" value="InterPro"/>
</dbReference>
<dbReference type="PRINTS" id="PR00032">
    <property type="entry name" value="HTHARAC"/>
</dbReference>
<gene>
    <name evidence="5" type="ORF">ROR02_28140</name>
</gene>
<keyword evidence="1" id="KW-0805">Transcription regulation</keyword>
<dbReference type="InterPro" id="IPR053142">
    <property type="entry name" value="PchR_regulatory_protein"/>
</dbReference>
<dbReference type="EMBL" id="BJZO01000098">
    <property type="protein sequence ID" value="GEO82683.1"/>
    <property type="molecule type" value="Genomic_DNA"/>
</dbReference>
<reference evidence="5 6" key="1">
    <citation type="submission" date="2019-07" db="EMBL/GenBank/DDBJ databases">
        <title>Whole genome shotgun sequence of Rhodospirillum oryzae NBRC 107573.</title>
        <authorList>
            <person name="Hosoyama A."/>
            <person name="Uohara A."/>
            <person name="Ohji S."/>
            <person name="Ichikawa N."/>
        </authorList>
    </citation>
    <scope>NUCLEOTIDE SEQUENCE [LARGE SCALE GENOMIC DNA]</scope>
    <source>
        <strain evidence="5 6">NBRC 107573</strain>
    </source>
</reference>
<sequence>MRFHDVQEDILVGTWSGAVDHDWTLRGEAPPMVCVGVLLEGEVSMEPAQGPGLTLRPETTVLYAMGQAAQGADVVKAHGRLCLVEARFPLRILLPLVADTAMAVLREALFTLTGDGSDPQDGGVFRVGPASPGARRIARDILAACEGGEGPFVKGLYLRAKALELLALALRDILPAPAVRVPARDRKRIAMACRLLEDDYGRRWSTGALARHVGLSEKRLQVGFRHLMGASLHAYLRSIRLRAAMTLLGNGQSVTETAYAVGFSSLSHFSKAFKDHTGVSPREWRNTTP</sequence>
<dbReference type="PANTHER" id="PTHR47893">
    <property type="entry name" value="REGULATORY PROTEIN PCHR"/>
    <property type="match status" value="1"/>
</dbReference>
<dbReference type="Pfam" id="PF12833">
    <property type="entry name" value="HTH_18"/>
    <property type="match status" value="1"/>
</dbReference>
<dbReference type="Gene3D" id="1.10.10.60">
    <property type="entry name" value="Homeodomain-like"/>
    <property type="match status" value="2"/>
</dbReference>
<comment type="caution">
    <text evidence="5">The sequence shown here is derived from an EMBL/GenBank/DDBJ whole genome shotgun (WGS) entry which is preliminary data.</text>
</comment>
<feature type="domain" description="HTH araC/xylS-type" evidence="4">
    <location>
        <begin position="190"/>
        <end position="287"/>
    </location>
</feature>
<evidence type="ECO:0000313" key="5">
    <source>
        <dbReference type="EMBL" id="GEO82683.1"/>
    </source>
</evidence>
<dbReference type="InterPro" id="IPR018060">
    <property type="entry name" value="HTH_AraC"/>
</dbReference>
<dbReference type="PANTHER" id="PTHR47893:SF1">
    <property type="entry name" value="REGULATORY PROTEIN PCHR"/>
    <property type="match status" value="1"/>
</dbReference>
<proteinExistence type="predicted"/>
<protein>
    <submittedName>
        <fullName evidence="5">AraC family transcriptional regulator</fullName>
    </submittedName>
</protein>
<keyword evidence="3" id="KW-0804">Transcription</keyword>
<dbReference type="Proteomes" id="UP000321567">
    <property type="component" value="Unassembled WGS sequence"/>
</dbReference>
<dbReference type="AlphaFoldDB" id="A0A512HB53"/>
<dbReference type="SMART" id="SM00342">
    <property type="entry name" value="HTH_ARAC"/>
    <property type="match status" value="1"/>
</dbReference>
<dbReference type="PROSITE" id="PS01124">
    <property type="entry name" value="HTH_ARAC_FAMILY_2"/>
    <property type="match status" value="1"/>
</dbReference>
<dbReference type="InterPro" id="IPR009057">
    <property type="entry name" value="Homeodomain-like_sf"/>
</dbReference>
<dbReference type="InterPro" id="IPR020449">
    <property type="entry name" value="Tscrpt_reg_AraC-type_HTH"/>
</dbReference>
<keyword evidence="6" id="KW-1185">Reference proteome</keyword>
<evidence type="ECO:0000256" key="2">
    <source>
        <dbReference type="ARBA" id="ARBA00023125"/>
    </source>
</evidence>
<evidence type="ECO:0000259" key="4">
    <source>
        <dbReference type="PROSITE" id="PS01124"/>
    </source>
</evidence>
<name>A0A512HB53_9PROT</name>